<comment type="subcellular location">
    <subcellularLocation>
        <location evidence="1">Membrane</location>
        <topology evidence="1">Multi-pass membrane protein</topology>
    </subcellularLocation>
</comment>
<keyword evidence="6 7" id="KW-0472">Membrane</keyword>
<feature type="transmembrane region" description="Helical" evidence="7">
    <location>
        <begin position="192"/>
        <end position="212"/>
    </location>
</feature>
<keyword evidence="4 7" id="KW-0812">Transmembrane</keyword>
<evidence type="ECO:0000256" key="4">
    <source>
        <dbReference type="ARBA" id="ARBA00022692"/>
    </source>
</evidence>
<reference evidence="8 9" key="1">
    <citation type="journal article" date="2024" name="Nat. Commun.">
        <title>Phylogenomics reveals the evolutionary origins of lichenization in chlorophyte algae.</title>
        <authorList>
            <person name="Puginier C."/>
            <person name="Libourel C."/>
            <person name="Otte J."/>
            <person name="Skaloud P."/>
            <person name="Haon M."/>
            <person name="Grisel S."/>
            <person name="Petersen M."/>
            <person name="Berrin J.G."/>
            <person name="Delaux P.M."/>
            <person name="Dal Grande F."/>
            <person name="Keller J."/>
        </authorList>
    </citation>
    <scope>NUCLEOTIDE SEQUENCE [LARGE SCALE GENOMIC DNA]</scope>
    <source>
        <strain evidence="8 9">SAG 2523</strain>
    </source>
</reference>
<feature type="transmembrane region" description="Helical" evidence="7">
    <location>
        <begin position="224"/>
        <end position="244"/>
    </location>
</feature>
<dbReference type="GO" id="GO:0005789">
    <property type="term" value="C:endoplasmic reticulum membrane"/>
    <property type="evidence" value="ECO:0007669"/>
    <property type="project" value="TreeGrafter"/>
</dbReference>
<evidence type="ECO:0000313" key="8">
    <source>
        <dbReference type="EMBL" id="KAK9867802.1"/>
    </source>
</evidence>
<accession>A0AAW1TFR1</accession>
<dbReference type="SUPFAM" id="SSF103481">
    <property type="entry name" value="Multidrug resistance efflux transporter EmrE"/>
    <property type="match status" value="1"/>
</dbReference>
<gene>
    <name evidence="8" type="ORF">WJX84_004428</name>
</gene>
<proteinExistence type="inferred from homology"/>
<dbReference type="InterPro" id="IPR037185">
    <property type="entry name" value="EmrE-like"/>
</dbReference>
<evidence type="ECO:0000256" key="6">
    <source>
        <dbReference type="ARBA" id="ARBA00023136"/>
    </source>
</evidence>
<comment type="similarity">
    <text evidence="2">Belongs to the nucleotide-sugar transporter family. UDP-galactose:UMP antiporter (TC 2.A.7.11) subfamily.</text>
</comment>
<dbReference type="GO" id="GO:0046964">
    <property type="term" value="F:3'-phosphoadenosine 5'-phosphosulfate transmembrane transporter activity"/>
    <property type="evidence" value="ECO:0007669"/>
    <property type="project" value="TreeGrafter"/>
</dbReference>
<feature type="transmembrane region" description="Helical" evidence="7">
    <location>
        <begin position="154"/>
        <end position="171"/>
    </location>
</feature>
<feature type="transmembrane region" description="Helical" evidence="7">
    <location>
        <begin position="127"/>
        <end position="148"/>
    </location>
</feature>
<name>A0AAW1TFR1_9CHLO</name>
<evidence type="ECO:0000256" key="2">
    <source>
        <dbReference type="ARBA" id="ARBA00008349"/>
    </source>
</evidence>
<dbReference type="EMBL" id="JALJOV010000063">
    <property type="protein sequence ID" value="KAK9867802.1"/>
    <property type="molecule type" value="Genomic_DNA"/>
</dbReference>
<keyword evidence="5 7" id="KW-1133">Transmembrane helix</keyword>
<sequence>MYRLALAVGVVASLTVYSILQERLMATTFDGAHFTFPVLLVLANRFISCTAAALRLLGSEDSVRPTAPLYKFLVVACSNILATTCQYEALRHISLPWQALCKASKMVPVMLWGMLISHKRYQGSDWITAAGVSGGCSLFLAGGTSLAAAAGRHSSAYGLALMLCYLTFDSFTSTFQDKLFRSHHMSSLTQALYVNLCSICLSAAGLLTSGQIQPAFSFLVRHPIAIWYMLCLSIAATTGQLCIVETIKRYGALYLALIMTLRQFVSISASSWLFGHHLSAMQWLGIMMTFGGLLWRSFRRRTGQSDVDNPSSCITFLRHMGAD</sequence>
<evidence type="ECO:0000313" key="9">
    <source>
        <dbReference type="Proteomes" id="UP001485043"/>
    </source>
</evidence>
<evidence type="ECO:0000256" key="3">
    <source>
        <dbReference type="ARBA" id="ARBA00022448"/>
    </source>
</evidence>
<organism evidence="8 9">
    <name type="scientific">Apatococcus fuscideae</name>
    <dbReference type="NCBI Taxonomy" id="2026836"/>
    <lineage>
        <taxon>Eukaryota</taxon>
        <taxon>Viridiplantae</taxon>
        <taxon>Chlorophyta</taxon>
        <taxon>core chlorophytes</taxon>
        <taxon>Trebouxiophyceae</taxon>
        <taxon>Chlorellales</taxon>
        <taxon>Chlorellaceae</taxon>
        <taxon>Apatococcus</taxon>
    </lineage>
</organism>
<dbReference type="AlphaFoldDB" id="A0AAW1TFR1"/>
<dbReference type="PANTHER" id="PTHR10778:SF13">
    <property type="entry name" value="ADENOSINE 3'-PHOSPHO 5'-PHOSPHOSULFATE TRANSPORTER 1"/>
    <property type="match status" value="1"/>
</dbReference>
<evidence type="ECO:0000256" key="1">
    <source>
        <dbReference type="ARBA" id="ARBA00004141"/>
    </source>
</evidence>
<dbReference type="GO" id="GO:0000139">
    <property type="term" value="C:Golgi membrane"/>
    <property type="evidence" value="ECO:0007669"/>
    <property type="project" value="TreeGrafter"/>
</dbReference>
<dbReference type="Pfam" id="PF08449">
    <property type="entry name" value="UAA"/>
    <property type="match status" value="1"/>
</dbReference>
<feature type="transmembrane region" description="Helical" evidence="7">
    <location>
        <begin position="280"/>
        <end position="298"/>
    </location>
</feature>
<evidence type="ECO:0000256" key="7">
    <source>
        <dbReference type="SAM" id="Phobius"/>
    </source>
</evidence>
<evidence type="ECO:0000256" key="5">
    <source>
        <dbReference type="ARBA" id="ARBA00022989"/>
    </source>
</evidence>
<protein>
    <submittedName>
        <fullName evidence="8">Uncharacterized protein</fullName>
    </submittedName>
</protein>
<keyword evidence="9" id="KW-1185">Reference proteome</keyword>
<feature type="transmembrane region" description="Helical" evidence="7">
    <location>
        <begin position="34"/>
        <end position="57"/>
    </location>
</feature>
<dbReference type="InterPro" id="IPR013657">
    <property type="entry name" value="SCL35B1-4/HUT1"/>
</dbReference>
<keyword evidence="3" id="KW-0813">Transport</keyword>
<dbReference type="Proteomes" id="UP001485043">
    <property type="component" value="Unassembled WGS sequence"/>
</dbReference>
<feature type="transmembrane region" description="Helical" evidence="7">
    <location>
        <begin position="251"/>
        <end position="274"/>
    </location>
</feature>
<dbReference type="PANTHER" id="PTHR10778">
    <property type="entry name" value="SOLUTE CARRIER FAMILY 35 MEMBER B"/>
    <property type="match status" value="1"/>
</dbReference>
<comment type="caution">
    <text evidence="8">The sequence shown here is derived from an EMBL/GenBank/DDBJ whole genome shotgun (WGS) entry which is preliminary data.</text>
</comment>